<dbReference type="RefSeq" id="WP_311559555.1">
    <property type="nucleotide sequence ID" value="NZ_JAVREJ010000025.1"/>
</dbReference>
<feature type="region of interest" description="Disordered" evidence="1">
    <location>
        <begin position="1"/>
        <end position="52"/>
    </location>
</feature>
<sequence>MATTSSQWVATRRIAVETRPRTDEEPAVGPGGGQGEAAFEQGPDLGDEGHDAGALAFGALVDQPAGRGGGLAAHGPEPPLGVDVDTLGHTSYARTLEHDRDVVSVAVAPDSRTLVTGSRRSC</sequence>
<name>A0ABU2NGZ7_9PSEU</name>
<feature type="compositionally biased region" description="Basic and acidic residues" evidence="1">
    <location>
        <begin position="14"/>
        <end position="24"/>
    </location>
</feature>
<evidence type="ECO:0000256" key="1">
    <source>
        <dbReference type="SAM" id="MobiDB-lite"/>
    </source>
</evidence>
<evidence type="ECO:0000313" key="2">
    <source>
        <dbReference type="EMBL" id="MDT0353041.1"/>
    </source>
</evidence>
<dbReference type="Proteomes" id="UP001183202">
    <property type="component" value="Unassembled WGS sequence"/>
</dbReference>
<protein>
    <submittedName>
        <fullName evidence="2">Uncharacterized protein</fullName>
    </submittedName>
</protein>
<gene>
    <name evidence="2" type="ORF">RM445_26355</name>
</gene>
<reference evidence="3" key="1">
    <citation type="submission" date="2023-07" db="EMBL/GenBank/DDBJ databases">
        <title>30 novel species of actinomycetes from the DSMZ collection.</title>
        <authorList>
            <person name="Nouioui I."/>
        </authorList>
    </citation>
    <scope>NUCLEOTIDE SEQUENCE [LARGE SCALE GENOMIC DNA]</scope>
    <source>
        <strain evidence="3">DSM 45834</strain>
    </source>
</reference>
<accession>A0ABU2NGZ7</accession>
<proteinExistence type="predicted"/>
<evidence type="ECO:0000313" key="3">
    <source>
        <dbReference type="Proteomes" id="UP001183202"/>
    </source>
</evidence>
<comment type="caution">
    <text evidence="2">The sequence shown here is derived from an EMBL/GenBank/DDBJ whole genome shotgun (WGS) entry which is preliminary data.</text>
</comment>
<dbReference type="EMBL" id="JAVREJ010000025">
    <property type="protein sequence ID" value="MDT0353041.1"/>
    <property type="molecule type" value="Genomic_DNA"/>
</dbReference>
<keyword evidence="3" id="KW-1185">Reference proteome</keyword>
<organism evidence="2 3">
    <name type="scientific">Pseudonocardia charpentierae</name>
    <dbReference type="NCBI Taxonomy" id="3075545"/>
    <lineage>
        <taxon>Bacteria</taxon>
        <taxon>Bacillati</taxon>
        <taxon>Actinomycetota</taxon>
        <taxon>Actinomycetes</taxon>
        <taxon>Pseudonocardiales</taxon>
        <taxon>Pseudonocardiaceae</taxon>
        <taxon>Pseudonocardia</taxon>
    </lineage>
</organism>